<evidence type="ECO:0000256" key="1">
    <source>
        <dbReference type="SAM" id="Phobius"/>
    </source>
</evidence>
<keyword evidence="1" id="KW-1133">Transmembrane helix</keyword>
<dbReference type="Proteomes" id="UP000673691">
    <property type="component" value="Unassembled WGS sequence"/>
</dbReference>
<evidence type="ECO:0000313" key="2">
    <source>
        <dbReference type="EMBL" id="KAG5455542.1"/>
    </source>
</evidence>
<reference evidence="2 3" key="1">
    <citation type="journal article" name="Sci. Rep.">
        <title>Genome-scale phylogenetic analyses confirm Olpidium as the closest living zoosporic fungus to the non-flagellated, terrestrial fungi.</title>
        <authorList>
            <person name="Chang Y."/>
            <person name="Rochon D."/>
            <person name="Sekimoto S."/>
            <person name="Wang Y."/>
            <person name="Chovatia M."/>
            <person name="Sandor L."/>
            <person name="Salamov A."/>
            <person name="Grigoriev I.V."/>
            <person name="Stajich J.E."/>
            <person name="Spatafora J.W."/>
        </authorList>
    </citation>
    <scope>NUCLEOTIDE SEQUENCE [LARGE SCALE GENOMIC DNA]</scope>
    <source>
        <strain evidence="2">S191</strain>
    </source>
</reference>
<protein>
    <submittedName>
        <fullName evidence="2">Uncharacterized protein</fullName>
    </submittedName>
</protein>
<name>A0A8H8DF37_9FUNG</name>
<keyword evidence="3" id="KW-1185">Reference proteome</keyword>
<comment type="caution">
    <text evidence="2">The sequence shown here is derived from an EMBL/GenBank/DDBJ whole genome shotgun (WGS) entry which is preliminary data.</text>
</comment>
<accession>A0A8H8DF37</accession>
<dbReference type="EMBL" id="JAEFCI010013201">
    <property type="protein sequence ID" value="KAG5455542.1"/>
    <property type="molecule type" value="Genomic_DNA"/>
</dbReference>
<sequence length="310" mass="32044">MRRATWAPSESRRTSAASAGRFLGSAFGSDGRRPRPPPPAAVVVVAVVVAVTSVLAGLPPSRAAASPTNPMGFFLRYSVGWLNAQTGQFGGNLTISRPAAAAATAEEGWAVVVAFPNNSTAVQTFSDPRQFTVVTDRAGTVYVVKNNETDGPAAERLRSRETAQGAVPLCVYLNVKISARHSRPVAGEESPGPANRADFVPSSFFLALPSESTLVALVEGRDFAVEPPPPAEGLPRAPFGPFAGEAAVDTSEPAPVAADVPSPRGTDLVYKAGLALYLAVAITSGTAFGIGLADKMRAARDFRGSGGRGN</sequence>
<gene>
    <name evidence="2" type="ORF">BJ554DRAFT_5009</name>
</gene>
<keyword evidence="1" id="KW-0812">Transmembrane</keyword>
<keyword evidence="1" id="KW-0472">Membrane</keyword>
<dbReference type="AlphaFoldDB" id="A0A8H8DF37"/>
<feature type="transmembrane region" description="Helical" evidence="1">
    <location>
        <begin position="274"/>
        <end position="293"/>
    </location>
</feature>
<evidence type="ECO:0000313" key="3">
    <source>
        <dbReference type="Proteomes" id="UP000673691"/>
    </source>
</evidence>
<proteinExistence type="predicted"/>
<organism evidence="2 3">
    <name type="scientific">Olpidium bornovanus</name>
    <dbReference type="NCBI Taxonomy" id="278681"/>
    <lineage>
        <taxon>Eukaryota</taxon>
        <taxon>Fungi</taxon>
        <taxon>Fungi incertae sedis</taxon>
        <taxon>Olpidiomycota</taxon>
        <taxon>Olpidiomycotina</taxon>
        <taxon>Olpidiomycetes</taxon>
        <taxon>Olpidiales</taxon>
        <taxon>Olpidiaceae</taxon>
        <taxon>Olpidium</taxon>
    </lineage>
</organism>
<feature type="transmembrane region" description="Helical" evidence="1">
    <location>
        <begin position="40"/>
        <end position="58"/>
    </location>
</feature>